<dbReference type="PANTHER" id="PTHR43236">
    <property type="entry name" value="ANTITOXIN HIGA1"/>
    <property type="match status" value="1"/>
</dbReference>
<feature type="domain" description="IrrE N-terminal-like" evidence="2">
    <location>
        <begin position="47"/>
        <end position="170"/>
    </location>
</feature>
<name>A0ABU3NIN9_9GAMM</name>
<feature type="region of interest" description="Disordered" evidence="1">
    <location>
        <begin position="1"/>
        <end position="24"/>
    </location>
</feature>
<keyword evidence="4" id="KW-1185">Reference proteome</keyword>
<dbReference type="Pfam" id="PF06114">
    <property type="entry name" value="Peptidase_M78"/>
    <property type="match status" value="1"/>
</dbReference>
<dbReference type="InterPro" id="IPR010359">
    <property type="entry name" value="IrrE_HExxH"/>
</dbReference>
<evidence type="ECO:0000256" key="1">
    <source>
        <dbReference type="SAM" id="MobiDB-lite"/>
    </source>
</evidence>
<sequence>MAFIKRSERKSRKPPEFEDLTTPEDLIALAEKKGLETNPVSVSELASELGISVRFEPMPDDDSGSLKKERKTGNWIMTVNSLHHPHRQRFTIAHEIAHRIRHAANSDSFEDKTFFRNGESNWMEAEANQFAAALLMPEKYFNYFIENESSTVEDVAKYFQVSSMAVRIRAKNLGYEGHNL</sequence>
<accession>A0ABU3NIN9</accession>
<evidence type="ECO:0000313" key="3">
    <source>
        <dbReference type="EMBL" id="MDT8880102.1"/>
    </source>
</evidence>
<dbReference type="Proteomes" id="UP001255917">
    <property type="component" value="Unassembled WGS sequence"/>
</dbReference>
<protein>
    <submittedName>
        <fullName evidence="3">ImmA/IrrE family metallo-endopeptidase</fullName>
    </submittedName>
</protein>
<dbReference type="EMBL" id="JAVXUR010000004">
    <property type="protein sequence ID" value="MDT8880102.1"/>
    <property type="molecule type" value="Genomic_DNA"/>
</dbReference>
<proteinExistence type="predicted"/>
<reference evidence="4" key="1">
    <citation type="submission" date="2023-07" db="EMBL/GenBank/DDBJ databases">
        <title>Substrates and metabolic shifts associated with increased methane emissions in unrestored hypersaline salterns.</title>
        <authorList>
            <person name="Bueno De Mesquita C.P."/>
            <person name="Tringe S.G."/>
        </authorList>
    </citation>
    <scope>NUCLEOTIDE SEQUENCE [LARGE SCALE GENOMIC DNA]</scope>
    <source>
        <strain evidence="4">I4</strain>
    </source>
</reference>
<comment type="caution">
    <text evidence="3">The sequence shown here is derived from an EMBL/GenBank/DDBJ whole genome shotgun (WGS) entry which is preliminary data.</text>
</comment>
<evidence type="ECO:0000313" key="4">
    <source>
        <dbReference type="Proteomes" id="UP001255917"/>
    </source>
</evidence>
<evidence type="ECO:0000259" key="2">
    <source>
        <dbReference type="Pfam" id="PF06114"/>
    </source>
</evidence>
<dbReference type="Gene3D" id="1.10.10.2910">
    <property type="match status" value="1"/>
</dbReference>
<dbReference type="RefSeq" id="WP_315586680.1">
    <property type="nucleotide sequence ID" value="NZ_JAVXUR010000004.1"/>
</dbReference>
<gene>
    <name evidence="3" type="ORF">RSO68_11500</name>
</gene>
<organism evidence="3 4">
    <name type="scientific">Halomonas saccharevitans</name>
    <dbReference type="NCBI Taxonomy" id="416872"/>
    <lineage>
        <taxon>Bacteria</taxon>
        <taxon>Pseudomonadati</taxon>
        <taxon>Pseudomonadota</taxon>
        <taxon>Gammaproteobacteria</taxon>
        <taxon>Oceanospirillales</taxon>
        <taxon>Halomonadaceae</taxon>
        <taxon>Halomonas</taxon>
    </lineage>
</organism>
<dbReference type="PANTHER" id="PTHR43236:SF2">
    <property type="entry name" value="BLL0069 PROTEIN"/>
    <property type="match status" value="1"/>
</dbReference>
<dbReference type="InterPro" id="IPR052345">
    <property type="entry name" value="Rad_response_metalloprotease"/>
</dbReference>